<dbReference type="OrthoDB" id="282689at2"/>
<dbReference type="Proteomes" id="UP000318288">
    <property type="component" value="Unassembled WGS sequence"/>
</dbReference>
<evidence type="ECO:0000313" key="2">
    <source>
        <dbReference type="Proteomes" id="UP000318288"/>
    </source>
</evidence>
<sequence>MASTQKRSLDFHSGDEVIAEIQHLRSVGYTKTKNWNLTQICEHLTATTVGGMDGFGFRMPWILRATIIKWIFHRMLRTRKMSSGPTMDRLKPKTESGPDDDAIIDQFIAAIERAKAFEGPIEKYPFLNEIKVHDWQQFMWMHAGHHLGFLLPGDHVEDEIST</sequence>
<comment type="caution">
    <text evidence="1">The sequence shown here is derived from an EMBL/GenBank/DDBJ whole genome shotgun (WGS) entry which is preliminary data.</text>
</comment>
<organism evidence="1 2">
    <name type="scientific">Rubripirellula tenax</name>
    <dbReference type="NCBI Taxonomy" id="2528015"/>
    <lineage>
        <taxon>Bacteria</taxon>
        <taxon>Pseudomonadati</taxon>
        <taxon>Planctomycetota</taxon>
        <taxon>Planctomycetia</taxon>
        <taxon>Pirellulales</taxon>
        <taxon>Pirellulaceae</taxon>
        <taxon>Rubripirellula</taxon>
    </lineage>
</organism>
<dbReference type="AlphaFoldDB" id="A0A5C6E6L2"/>
<dbReference type="EMBL" id="SJPW01000018">
    <property type="protein sequence ID" value="TWU43597.1"/>
    <property type="molecule type" value="Genomic_DNA"/>
</dbReference>
<reference evidence="1 2" key="1">
    <citation type="submission" date="2019-02" db="EMBL/GenBank/DDBJ databases">
        <title>Deep-cultivation of Planctomycetes and their phenomic and genomic characterization uncovers novel biology.</title>
        <authorList>
            <person name="Wiegand S."/>
            <person name="Jogler M."/>
            <person name="Boedeker C."/>
            <person name="Pinto D."/>
            <person name="Vollmers J."/>
            <person name="Rivas-Marin E."/>
            <person name="Kohn T."/>
            <person name="Peeters S.H."/>
            <person name="Heuer A."/>
            <person name="Rast P."/>
            <person name="Oberbeckmann S."/>
            <person name="Bunk B."/>
            <person name="Jeske O."/>
            <person name="Meyerdierks A."/>
            <person name="Storesund J.E."/>
            <person name="Kallscheuer N."/>
            <person name="Luecker S."/>
            <person name="Lage O.M."/>
            <person name="Pohl T."/>
            <person name="Merkel B.J."/>
            <person name="Hornburger P."/>
            <person name="Mueller R.-W."/>
            <person name="Bruemmer F."/>
            <person name="Labrenz M."/>
            <person name="Spormann A.M."/>
            <person name="Op Den Camp H."/>
            <person name="Overmann J."/>
            <person name="Amann R."/>
            <person name="Jetten M.S.M."/>
            <person name="Mascher T."/>
            <person name="Medema M.H."/>
            <person name="Devos D.P."/>
            <person name="Kaster A.-K."/>
            <person name="Ovreas L."/>
            <person name="Rohde M."/>
            <person name="Galperin M.Y."/>
            <person name="Jogler C."/>
        </authorList>
    </citation>
    <scope>NUCLEOTIDE SEQUENCE [LARGE SCALE GENOMIC DNA]</scope>
    <source>
        <strain evidence="1 2">Poly51</strain>
    </source>
</reference>
<dbReference type="Pfam" id="PF07606">
    <property type="entry name" value="DUF1569"/>
    <property type="match status" value="1"/>
</dbReference>
<dbReference type="InterPro" id="IPR011463">
    <property type="entry name" value="DUF1569"/>
</dbReference>
<dbReference type="InterPro" id="IPR034660">
    <property type="entry name" value="DinB/YfiT-like"/>
</dbReference>
<evidence type="ECO:0008006" key="3">
    <source>
        <dbReference type="Google" id="ProtNLM"/>
    </source>
</evidence>
<gene>
    <name evidence="1" type="ORF">Poly51_62940</name>
</gene>
<keyword evidence="2" id="KW-1185">Reference proteome</keyword>
<accession>A0A5C6E6L2</accession>
<dbReference type="Gene3D" id="1.20.120.450">
    <property type="entry name" value="dinb family like domain"/>
    <property type="match status" value="1"/>
</dbReference>
<protein>
    <recommendedName>
        <fullName evidence="3">DUF1569 domain-containing protein</fullName>
    </recommendedName>
</protein>
<dbReference type="RefSeq" id="WP_146462599.1">
    <property type="nucleotide sequence ID" value="NZ_SJPW01000018.1"/>
</dbReference>
<evidence type="ECO:0000313" key="1">
    <source>
        <dbReference type="EMBL" id="TWU43597.1"/>
    </source>
</evidence>
<name>A0A5C6E6L2_9BACT</name>
<proteinExistence type="predicted"/>